<accession>A0A1W1X2H7</accession>
<keyword evidence="1" id="KW-0812">Transmembrane</keyword>
<dbReference type="OrthoDB" id="1932587at2"/>
<keyword evidence="3" id="KW-1185">Reference proteome</keyword>
<reference evidence="2 3" key="1">
    <citation type="submission" date="2017-04" db="EMBL/GenBank/DDBJ databases">
        <authorList>
            <person name="Afonso C.L."/>
            <person name="Miller P.J."/>
            <person name="Scott M.A."/>
            <person name="Spackman E."/>
            <person name="Goraichik I."/>
            <person name="Dimitrov K.M."/>
            <person name="Suarez D.L."/>
            <person name="Swayne D.E."/>
        </authorList>
    </citation>
    <scope>NUCLEOTIDE SEQUENCE [LARGE SCALE GENOMIC DNA]</scope>
    <source>
        <strain evidence="2 3">DSM 12555</strain>
    </source>
</reference>
<organism evidence="2 3">
    <name type="scientific">Clostridium acidisoli DSM 12555</name>
    <dbReference type="NCBI Taxonomy" id="1121291"/>
    <lineage>
        <taxon>Bacteria</taxon>
        <taxon>Bacillati</taxon>
        <taxon>Bacillota</taxon>
        <taxon>Clostridia</taxon>
        <taxon>Eubacteriales</taxon>
        <taxon>Clostridiaceae</taxon>
        <taxon>Clostridium</taxon>
    </lineage>
</organism>
<name>A0A1W1X2H7_9CLOT</name>
<evidence type="ECO:0000313" key="2">
    <source>
        <dbReference type="EMBL" id="SMC17611.1"/>
    </source>
</evidence>
<gene>
    <name evidence="2" type="ORF">SAMN02745134_00387</name>
</gene>
<protein>
    <submittedName>
        <fullName evidence="2">Prepilin-type N-terminal cleavage/methylation domain-containing protein</fullName>
    </submittedName>
</protein>
<dbReference type="STRING" id="1121291.SAMN02745134_00387"/>
<keyword evidence="1" id="KW-0472">Membrane</keyword>
<dbReference type="EMBL" id="FWXH01000002">
    <property type="protein sequence ID" value="SMC17611.1"/>
    <property type="molecule type" value="Genomic_DNA"/>
</dbReference>
<evidence type="ECO:0000313" key="3">
    <source>
        <dbReference type="Proteomes" id="UP000192468"/>
    </source>
</evidence>
<dbReference type="Pfam" id="PF07963">
    <property type="entry name" value="N_methyl"/>
    <property type="match status" value="1"/>
</dbReference>
<dbReference type="InterPro" id="IPR012902">
    <property type="entry name" value="N_methyl_site"/>
</dbReference>
<sequence>MKKGFTLIELVIVIGISAIILSFECTVLIKSFKGYKDNIVKTRDEAYVDEGIIIIKNFVNDNMISVNAQNNEIDVISSDNQIKKIHLVKSSGKIMVDYYDAFGNEFKAANVIATNIKDMEVYKKENLLYVSITDEDGEGANECLGVKKLY</sequence>
<dbReference type="RefSeq" id="WP_084113575.1">
    <property type="nucleotide sequence ID" value="NZ_FWXH01000002.1"/>
</dbReference>
<feature type="transmembrane region" description="Helical" evidence="1">
    <location>
        <begin position="6"/>
        <end position="29"/>
    </location>
</feature>
<evidence type="ECO:0000256" key="1">
    <source>
        <dbReference type="SAM" id="Phobius"/>
    </source>
</evidence>
<proteinExistence type="predicted"/>
<dbReference type="Proteomes" id="UP000192468">
    <property type="component" value="Unassembled WGS sequence"/>
</dbReference>
<dbReference type="AlphaFoldDB" id="A0A1W1X2H7"/>
<keyword evidence="1" id="KW-1133">Transmembrane helix</keyword>
<dbReference type="NCBIfam" id="TIGR02532">
    <property type="entry name" value="IV_pilin_GFxxxE"/>
    <property type="match status" value="1"/>
</dbReference>